<name>A0A238L0S1_9RHOB</name>
<evidence type="ECO:0000313" key="2">
    <source>
        <dbReference type="EMBL" id="SMX48684.1"/>
    </source>
</evidence>
<accession>A0A238L0S1</accession>
<dbReference type="OrthoDB" id="7875516at2"/>
<reference evidence="2 3" key="1">
    <citation type="submission" date="2017-05" db="EMBL/GenBank/DDBJ databases">
        <authorList>
            <person name="Song R."/>
            <person name="Chenine A.L."/>
            <person name="Ruprecht R.M."/>
        </authorList>
    </citation>
    <scope>NUCLEOTIDE SEQUENCE [LARGE SCALE GENOMIC DNA]</scope>
    <source>
        <strain evidence="2 3">CECT 8898</strain>
    </source>
</reference>
<feature type="signal peptide" evidence="1">
    <location>
        <begin position="1"/>
        <end position="22"/>
    </location>
</feature>
<organism evidence="2 3">
    <name type="scientific">Maliponia aquimaris</name>
    <dbReference type="NCBI Taxonomy" id="1673631"/>
    <lineage>
        <taxon>Bacteria</taxon>
        <taxon>Pseudomonadati</taxon>
        <taxon>Pseudomonadota</taxon>
        <taxon>Alphaproteobacteria</taxon>
        <taxon>Rhodobacterales</taxon>
        <taxon>Paracoccaceae</taxon>
        <taxon>Maliponia</taxon>
    </lineage>
</organism>
<protein>
    <submittedName>
        <fullName evidence="2">Uncharacterized protein</fullName>
    </submittedName>
</protein>
<gene>
    <name evidence="2" type="ORF">MAA8898_04041</name>
</gene>
<evidence type="ECO:0000313" key="3">
    <source>
        <dbReference type="Proteomes" id="UP000207598"/>
    </source>
</evidence>
<evidence type="ECO:0000256" key="1">
    <source>
        <dbReference type="SAM" id="SignalP"/>
    </source>
</evidence>
<keyword evidence="1" id="KW-0732">Signal</keyword>
<keyword evidence="3" id="KW-1185">Reference proteome</keyword>
<proteinExistence type="predicted"/>
<dbReference type="AlphaFoldDB" id="A0A238L0S1"/>
<feature type="chain" id="PRO_5012285819" evidence="1">
    <location>
        <begin position="23"/>
        <end position="95"/>
    </location>
</feature>
<sequence length="95" mass="10136">MFRHLALCLALALLPAAATADAARPLDTALRAYVDAFDLGAVPDTARARLRAIVAHDSASHVAKVLAIHDILQTHGALRHVDMHGDSPLQLSDLR</sequence>
<dbReference type="EMBL" id="FXYF01000014">
    <property type="protein sequence ID" value="SMX48684.1"/>
    <property type="molecule type" value="Genomic_DNA"/>
</dbReference>
<dbReference type="RefSeq" id="WP_094022805.1">
    <property type="nucleotide sequence ID" value="NZ_FXYF01000014.1"/>
</dbReference>
<dbReference type="Proteomes" id="UP000207598">
    <property type="component" value="Unassembled WGS sequence"/>
</dbReference>